<organism evidence="1 2">
    <name type="scientific">Brachyspira murdochii (strain ATCC 51284 / DSM 12563 / 56-150)</name>
    <name type="common">Serpulina murdochii</name>
    <dbReference type="NCBI Taxonomy" id="526224"/>
    <lineage>
        <taxon>Bacteria</taxon>
        <taxon>Pseudomonadati</taxon>
        <taxon>Spirochaetota</taxon>
        <taxon>Spirochaetia</taxon>
        <taxon>Brachyspirales</taxon>
        <taxon>Brachyspiraceae</taxon>
        <taxon>Brachyspira</taxon>
    </lineage>
</organism>
<accession>D5U4W5</accession>
<dbReference type="AlphaFoldDB" id="D5U4W5"/>
<proteinExistence type="predicted"/>
<gene>
    <name evidence="1" type="ordered locus">Bmur_2296</name>
</gene>
<sequence>MNKKLLSILSILFLFSLLVISDTTGTAASVVLMSIKIIILHNIVQQ</sequence>
<name>D5U4W5_BRAM5</name>
<dbReference type="EMBL" id="CP001959">
    <property type="protein sequence ID" value="ADG72369.1"/>
    <property type="molecule type" value="Genomic_DNA"/>
</dbReference>
<dbReference type="KEGG" id="brm:Bmur_2296"/>
<evidence type="ECO:0000313" key="2">
    <source>
        <dbReference type="Proteomes" id="UP000001915"/>
    </source>
</evidence>
<evidence type="ECO:0000313" key="1">
    <source>
        <dbReference type="EMBL" id="ADG72369.1"/>
    </source>
</evidence>
<dbReference type="HOGENOM" id="CLU_3180959_0_0_12"/>
<reference evidence="1 2" key="1">
    <citation type="journal article" date="2010" name="Stand. Genomic Sci.">
        <title>Complete genome sequence of Brachyspira murdochii type strain (56-150).</title>
        <authorList>
            <person name="Pati A."/>
            <person name="Sikorski J."/>
            <person name="Gronow S."/>
            <person name="Munk C."/>
            <person name="Lapidus A."/>
            <person name="Copeland A."/>
            <person name="Glavina Del Tio T."/>
            <person name="Nolan M."/>
            <person name="Lucas S."/>
            <person name="Chen F."/>
            <person name="Tice H."/>
            <person name="Cheng J.F."/>
            <person name="Han C."/>
            <person name="Detter J.C."/>
            <person name="Bruce D."/>
            <person name="Tapia R."/>
            <person name="Goodwin L."/>
            <person name="Pitluck S."/>
            <person name="Liolios K."/>
            <person name="Ivanova N."/>
            <person name="Mavromatis K."/>
            <person name="Mikhailova N."/>
            <person name="Chen A."/>
            <person name="Palaniappan K."/>
            <person name="Land M."/>
            <person name="Hauser L."/>
            <person name="Chang Y.J."/>
            <person name="Jeffries C.D."/>
            <person name="Spring S."/>
            <person name="Rohde M."/>
            <person name="Goker M."/>
            <person name="Bristow J."/>
            <person name="Eisen J.A."/>
            <person name="Markowitz V."/>
            <person name="Hugenholtz P."/>
            <person name="Kyrpides N.C."/>
            <person name="Klenk H.P."/>
        </authorList>
    </citation>
    <scope>NUCLEOTIDE SEQUENCE [LARGE SCALE GENOMIC DNA]</scope>
    <source>
        <strain evidence="2">ATCC 51284 / DSM 12563 / 56-150</strain>
    </source>
</reference>
<protein>
    <submittedName>
        <fullName evidence="1">Uncharacterized protein</fullName>
    </submittedName>
</protein>
<dbReference type="Proteomes" id="UP000001915">
    <property type="component" value="Chromosome"/>
</dbReference>